<keyword evidence="5" id="KW-0560">Oxidoreductase</keyword>
<evidence type="ECO:0000256" key="1">
    <source>
        <dbReference type="ARBA" id="ARBA00001964"/>
    </source>
</evidence>
<dbReference type="Pfam" id="PF00676">
    <property type="entry name" value="E1_dh"/>
    <property type="match status" value="1"/>
</dbReference>
<protein>
    <recommendedName>
        <fullName evidence="4">2-oxoglutarate dehydrogenase E1 component</fullName>
    </recommendedName>
    <alternativeName>
        <fullName evidence="7">Alpha-ketoglutarate dehydrogenase</fullName>
    </alternativeName>
</protein>
<comment type="subunit">
    <text evidence="3">Homodimer. Part of the 2-oxoglutarate dehydrogenase (OGDH) complex composed of E1 (2-oxoglutarate dehydrogenase), E2 (dihydrolipoamide succinyltransferase) and E3 (dihydrolipoamide dehydrogenase); the complex contains multiple copies of the three enzymatic components (E1, E2 and E3).</text>
</comment>
<keyword evidence="10" id="KW-1185">Reference proteome</keyword>
<dbReference type="InterPro" id="IPR009014">
    <property type="entry name" value="Transketo_C/PFOR_II"/>
</dbReference>
<dbReference type="Proteomes" id="UP000663629">
    <property type="component" value="Chromosome 2"/>
</dbReference>
<dbReference type="PANTHER" id="PTHR43257:SF2">
    <property type="entry name" value="PYRUVATE DEHYDROGENASE E1 COMPONENT SUBUNIT BETA"/>
    <property type="match status" value="1"/>
</dbReference>
<dbReference type="Pfam" id="PF02779">
    <property type="entry name" value="Transket_pyr"/>
    <property type="match status" value="1"/>
</dbReference>
<dbReference type="SUPFAM" id="SSF52922">
    <property type="entry name" value="TK C-terminal domain-like"/>
    <property type="match status" value="1"/>
</dbReference>
<dbReference type="InterPro" id="IPR005475">
    <property type="entry name" value="Transketolase-like_Pyr-bd"/>
</dbReference>
<dbReference type="CDD" id="cd02000">
    <property type="entry name" value="TPP_E1_PDC_ADC_BCADC"/>
    <property type="match status" value="1"/>
</dbReference>
<dbReference type="SMART" id="SM00861">
    <property type="entry name" value="Transket_pyr"/>
    <property type="match status" value="1"/>
</dbReference>
<reference evidence="9 10" key="1">
    <citation type="submission" date="2021-02" db="EMBL/GenBank/DDBJ databases">
        <title>Paracoccus methylovroum sp.nov., a new methanol and methylamine utilizing methylotrophic denitrifer.</title>
        <authorList>
            <person name="Timsy T."/>
            <person name="Behrendt U."/>
            <person name="Ulrich A."/>
            <person name="Spanner T."/>
            <person name="Foesel B.U."/>
            <person name="Horn M.A."/>
            <person name="Kolb S."/>
        </authorList>
    </citation>
    <scope>NUCLEOTIDE SEQUENCE [LARGE SCALE GENOMIC DNA]</scope>
    <source>
        <strain evidence="9 10">H4-D09</strain>
    </source>
</reference>
<dbReference type="SUPFAM" id="SSF52518">
    <property type="entry name" value="Thiamin diphosphate-binding fold (THDP-binding)"/>
    <property type="match status" value="2"/>
</dbReference>
<dbReference type="InterPro" id="IPR001017">
    <property type="entry name" value="DH_E1"/>
</dbReference>
<keyword evidence="6" id="KW-0786">Thiamine pyrophosphate</keyword>
<proteinExistence type="predicted"/>
<evidence type="ECO:0000313" key="10">
    <source>
        <dbReference type="Proteomes" id="UP000663629"/>
    </source>
</evidence>
<accession>A0ABX7JQY6</accession>
<comment type="cofactor">
    <cofactor evidence="1">
        <name>thiamine diphosphate</name>
        <dbReference type="ChEBI" id="CHEBI:58937"/>
    </cofactor>
</comment>
<sequence length="675" mass="71304">MPAPLTDTDIEFLVSSYERMYRIRQFEQSALDLSTSKEALIAGSVHLCAGQEAVPVGAMAALGPCDRVIATYRGHGWALETGVPAQEFFAELCHRKAGVNGGRSGSALVTAPNQRFIGENSIVGAGGPIACGIALAAKMEGADRVCLVTFGDGATSQGALHEAFVFAAAYKLPVIFVCENNGWSEMTPTLSITGLDRLARRANGYGMASATIDGTDPMAVKDSIALARAAVLGGKGPALIECRVPRLWGHYNRDIEHYRPKSDREDSRARDPLALLEARLCALGASSAEELAILRGRLDRDWSAVLDTVKAMPLPDAASAADHVVAPIPAAPSAPDQQGESREITYIQAVNEALKRELTEHSEVMVFGEDVGHAGGIFGATRYLQRDFGAERVFDTPIAEAAILGSAVGLALEGKRPVVEIMWADFLLVALDQIINQAANIRYLTRGTRTAPIVVRVQQGATPGSTAQHSQSLEAMLAHVPGLRVGLPSTADDAYHMLRAAIHGADPTVIIESRALYQRTGTVWPDAARQATAGATLRRAGTSVTLLGWGAVMPAVEAAADALAENCIDVSVLDLRWLSPVDWGQLCATVSATGGRVVVVHEANLTGGFGAEIVAGLAERLGPGALSFRRVATPDVRMPASPVLQAALLPDAAKIMAAAKDLLQSNLLPQNEEYV</sequence>
<evidence type="ECO:0000256" key="7">
    <source>
        <dbReference type="ARBA" id="ARBA00030680"/>
    </source>
</evidence>
<evidence type="ECO:0000256" key="6">
    <source>
        <dbReference type="ARBA" id="ARBA00023052"/>
    </source>
</evidence>
<evidence type="ECO:0000313" key="9">
    <source>
        <dbReference type="EMBL" id="QRZ15663.1"/>
    </source>
</evidence>
<evidence type="ECO:0000259" key="8">
    <source>
        <dbReference type="SMART" id="SM00861"/>
    </source>
</evidence>
<dbReference type="EMBL" id="CP070371">
    <property type="protein sequence ID" value="QRZ15663.1"/>
    <property type="molecule type" value="Genomic_DNA"/>
</dbReference>
<name>A0ABX7JQY6_9RHOB</name>
<comment type="function">
    <text evidence="2">E1 component of the 2-oxoglutarate dehydrogenase (OGDH) complex which catalyzes the decarboxylation of 2-oxoglutarate, the first step in the conversion of 2-oxoglutarate to succinyl-CoA and CO(2).</text>
</comment>
<dbReference type="PANTHER" id="PTHR43257">
    <property type="entry name" value="PYRUVATE DEHYDROGENASE E1 COMPONENT BETA SUBUNIT"/>
    <property type="match status" value="1"/>
</dbReference>
<evidence type="ECO:0000256" key="5">
    <source>
        <dbReference type="ARBA" id="ARBA00023002"/>
    </source>
</evidence>
<dbReference type="Pfam" id="PF02780">
    <property type="entry name" value="Transketolase_C"/>
    <property type="match status" value="1"/>
</dbReference>
<organism evidence="9 10">
    <name type="scientific">Paracoccus methylovorus</name>
    <dbReference type="NCBI Taxonomy" id="2812658"/>
    <lineage>
        <taxon>Bacteria</taxon>
        <taxon>Pseudomonadati</taxon>
        <taxon>Pseudomonadota</taxon>
        <taxon>Alphaproteobacteria</taxon>
        <taxon>Rhodobacterales</taxon>
        <taxon>Paracoccaceae</taxon>
        <taxon>Paracoccus</taxon>
    </lineage>
</organism>
<dbReference type="Gene3D" id="3.40.50.970">
    <property type="match status" value="2"/>
</dbReference>
<dbReference type="InterPro" id="IPR029061">
    <property type="entry name" value="THDP-binding"/>
</dbReference>
<dbReference type="CDD" id="cd07036">
    <property type="entry name" value="TPP_PYR_E1-PDHc-beta_like"/>
    <property type="match status" value="1"/>
</dbReference>
<feature type="domain" description="Transketolase-like pyrimidine-binding" evidence="8">
    <location>
        <begin position="344"/>
        <end position="519"/>
    </location>
</feature>
<dbReference type="Gene3D" id="3.40.50.920">
    <property type="match status" value="1"/>
</dbReference>
<evidence type="ECO:0000256" key="3">
    <source>
        <dbReference type="ARBA" id="ARBA00011301"/>
    </source>
</evidence>
<evidence type="ECO:0000256" key="2">
    <source>
        <dbReference type="ARBA" id="ARBA00003906"/>
    </source>
</evidence>
<gene>
    <name evidence="9" type="ORF">JWJ88_15200</name>
</gene>
<evidence type="ECO:0000256" key="4">
    <source>
        <dbReference type="ARBA" id="ARBA00013321"/>
    </source>
</evidence>
<dbReference type="InterPro" id="IPR033248">
    <property type="entry name" value="Transketolase_C"/>
</dbReference>